<dbReference type="Proteomes" id="UP000002030">
    <property type="component" value="Chromosome"/>
</dbReference>
<evidence type="ECO:0000313" key="2">
    <source>
        <dbReference type="Proteomes" id="UP000002030"/>
    </source>
</evidence>
<dbReference type="AlphaFoldDB" id="D1B7S0"/>
<dbReference type="NCBIfam" id="NF007992">
    <property type="entry name" value="PRK10719.1-3"/>
    <property type="match status" value="1"/>
</dbReference>
<reference evidence="1 2" key="1">
    <citation type="journal article" date="2009" name="Stand. Genomic Sci.">
        <title>Complete genome sequence of Thermanaerovibrio acidaminovorans type strain (Su883).</title>
        <authorList>
            <person name="Chovatia M."/>
            <person name="Sikorski J."/>
            <person name="Schroder M."/>
            <person name="Lapidus A."/>
            <person name="Nolan M."/>
            <person name="Tice H."/>
            <person name="Glavina Del Rio T."/>
            <person name="Copeland A."/>
            <person name="Cheng J.F."/>
            <person name="Lucas S."/>
            <person name="Chen F."/>
            <person name="Bruce D."/>
            <person name="Goodwin L."/>
            <person name="Pitluck S."/>
            <person name="Ivanova N."/>
            <person name="Mavromatis K."/>
            <person name="Ovchinnikova G."/>
            <person name="Pati A."/>
            <person name="Chen A."/>
            <person name="Palaniappan K."/>
            <person name="Land M."/>
            <person name="Hauser L."/>
            <person name="Chang Y.J."/>
            <person name="Jeffries C.D."/>
            <person name="Chain P."/>
            <person name="Saunders E."/>
            <person name="Detter J.C."/>
            <person name="Brettin T."/>
            <person name="Rohde M."/>
            <person name="Goker M."/>
            <person name="Spring S."/>
            <person name="Bristow J."/>
            <person name="Markowitz V."/>
            <person name="Hugenholtz P."/>
            <person name="Kyrpides N.C."/>
            <person name="Klenk H.P."/>
            <person name="Eisen J.A."/>
        </authorList>
    </citation>
    <scope>NUCLEOTIDE SEQUENCE [LARGE SCALE GENOMIC DNA]</scope>
    <source>
        <strain evidence="2">ATCC 49978 / DSM 6589 / Su883</strain>
    </source>
</reference>
<dbReference type="PIRSF" id="PIRSF012293">
    <property type="entry name" value="EutA"/>
    <property type="match status" value="1"/>
</dbReference>
<accession>D1B7S0</accession>
<dbReference type="STRING" id="525903.Taci_0083"/>
<protein>
    <submittedName>
        <fullName evidence="1">Ethanolamine utilisation EutA</fullName>
    </submittedName>
</protein>
<keyword evidence="2" id="KW-1185">Reference proteome</keyword>
<dbReference type="KEGG" id="tai:Taci_0083"/>
<dbReference type="eggNOG" id="COG4819">
    <property type="taxonomic scope" value="Bacteria"/>
</dbReference>
<proteinExistence type="predicted"/>
<dbReference type="InterPro" id="IPR009377">
    <property type="entry name" value="EutA"/>
</dbReference>
<dbReference type="PATRIC" id="fig|525903.6.peg.86"/>
<dbReference type="SUPFAM" id="SSF53067">
    <property type="entry name" value="Actin-like ATPase domain"/>
    <property type="match status" value="1"/>
</dbReference>
<dbReference type="InterPro" id="IPR050696">
    <property type="entry name" value="FtsA/MreB"/>
</dbReference>
<dbReference type="Pfam" id="PF06277">
    <property type="entry name" value="EutA"/>
    <property type="match status" value="1"/>
</dbReference>
<dbReference type="PANTHER" id="PTHR32432">
    <property type="entry name" value="CELL DIVISION PROTEIN FTSA-RELATED"/>
    <property type="match status" value="1"/>
</dbReference>
<sequence length="476" mass="51074">MGEVLTSVGIDIGTTTTQLIFSQLVLDDRAAMSSAPSVSVVEKRVIYRSRIHFTPLLSPTEIDARAVRRLVEEEYRLAGVDPREVNAGAVIITGDTARKENAQAVLESVEGMAGDFVVATAGSDLEAILAGKGSGAEALSRREGSTVANLDVGGGTTNVAVFREGHVVDTSCLNVGGRLVRLSQDGTVEHVSDLISPVLDHLGLRIRAGDRLEPKVAESICGRMASLCDELLGLVPRTSLLDRMLTSHDLKDPRRELDRITISGGVGDCIHQGVWDDPYRYGDLGVLLARAMMGTRMFALGKVVPPEETIRATVVGAGSHSMELSGSTIGFSHDGVFPLRNLPILRVSEAEEAHCLPQALRERLGWFMDSAGEQMRVALALKGLSNPSFEEVQRLAEEILEGLGDYPVRSGLLVLVVERDMGKALGYALSSRLPQDVRVVSVDGVRVENGDYVDIGRPLARGRVLPVVIKTLVFGA</sequence>
<name>D1B7S0_THEAS</name>
<dbReference type="HOGENOM" id="CLU_046255_0_0_0"/>
<evidence type="ECO:0000313" key="1">
    <source>
        <dbReference type="EMBL" id="ACZ18323.1"/>
    </source>
</evidence>
<organism evidence="1 2">
    <name type="scientific">Thermanaerovibrio acidaminovorans (strain ATCC 49978 / DSM 6589 / Su883)</name>
    <name type="common">Selenomonas acidaminovorans</name>
    <dbReference type="NCBI Taxonomy" id="525903"/>
    <lineage>
        <taxon>Bacteria</taxon>
        <taxon>Thermotogati</taxon>
        <taxon>Synergistota</taxon>
        <taxon>Synergistia</taxon>
        <taxon>Synergistales</taxon>
        <taxon>Synergistaceae</taxon>
        <taxon>Thermanaerovibrio</taxon>
    </lineage>
</organism>
<dbReference type="InterPro" id="IPR043129">
    <property type="entry name" value="ATPase_NBD"/>
</dbReference>
<dbReference type="PANTHER" id="PTHR32432:SF13">
    <property type="entry name" value="ETHANOLAMINE AMMONIA-LYASE REACTIVASE EUTA"/>
    <property type="match status" value="1"/>
</dbReference>
<dbReference type="EMBL" id="CP001818">
    <property type="protein sequence ID" value="ACZ18323.1"/>
    <property type="molecule type" value="Genomic_DNA"/>
</dbReference>
<dbReference type="EnsemblBacteria" id="ACZ18323">
    <property type="protein sequence ID" value="ACZ18323"/>
    <property type="gene ID" value="Taci_0083"/>
</dbReference>
<dbReference type="OrthoDB" id="1542at2"/>
<dbReference type="Gene3D" id="3.30.420.40">
    <property type="match status" value="1"/>
</dbReference>
<dbReference type="RefSeq" id="WP_012868839.1">
    <property type="nucleotide sequence ID" value="NC_013522.1"/>
</dbReference>
<gene>
    <name evidence="1" type="ordered locus">Taci_0083</name>
</gene>